<dbReference type="STRING" id="29542.A6070_00545"/>
<evidence type="ECO:0000313" key="6">
    <source>
        <dbReference type="Proteomes" id="UP000182264"/>
    </source>
</evidence>
<dbReference type="CDD" id="cd16393">
    <property type="entry name" value="SPO0J_N"/>
    <property type="match status" value="1"/>
</dbReference>
<comment type="similarity">
    <text evidence="1">Belongs to the ParB family.</text>
</comment>
<dbReference type="GO" id="GO:0007059">
    <property type="term" value="P:chromosome segregation"/>
    <property type="evidence" value="ECO:0007669"/>
    <property type="project" value="UniProtKB-KW"/>
</dbReference>
<dbReference type="OrthoDB" id="9802051at2"/>
<dbReference type="InterPro" id="IPR003115">
    <property type="entry name" value="ParB_N"/>
</dbReference>
<dbReference type="Pfam" id="PF17762">
    <property type="entry name" value="HTH_ParB"/>
    <property type="match status" value="1"/>
</dbReference>
<keyword evidence="6" id="KW-1185">Reference proteome</keyword>
<dbReference type="EMBL" id="CP015518">
    <property type="protein sequence ID" value="APG24735.1"/>
    <property type="molecule type" value="Genomic_DNA"/>
</dbReference>
<dbReference type="Gene3D" id="1.10.10.2830">
    <property type="match status" value="1"/>
</dbReference>
<dbReference type="PANTHER" id="PTHR33375:SF1">
    <property type="entry name" value="CHROMOSOME-PARTITIONING PROTEIN PARB-RELATED"/>
    <property type="match status" value="1"/>
</dbReference>
<feature type="domain" description="ParB-like N-terminal" evidence="4">
    <location>
        <begin position="27"/>
        <end position="116"/>
    </location>
</feature>
<dbReference type="GO" id="GO:0005694">
    <property type="term" value="C:chromosome"/>
    <property type="evidence" value="ECO:0007669"/>
    <property type="project" value="TreeGrafter"/>
</dbReference>
<reference evidence="5 6" key="1">
    <citation type="journal article" date="2017" name="Genome Announc.">
        <title>Complete Genome Sequences of Two Acetylene-Fermenting Pelobacter acetylenicus Strains.</title>
        <authorList>
            <person name="Sutton J.M."/>
            <person name="Baesman S.M."/>
            <person name="Fierst J.L."/>
            <person name="Poret-Peterson A.T."/>
            <person name="Oremland R.S."/>
            <person name="Dunlap D.S."/>
            <person name="Akob D.M."/>
        </authorList>
    </citation>
    <scope>NUCLEOTIDE SEQUENCE [LARGE SCALE GENOMIC DNA]</scope>
    <source>
        <strain evidence="5 6">DSM 3247</strain>
    </source>
</reference>
<dbReference type="Proteomes" id="UP000182264">
    <property type="component" value="Chromosome"/>
</dbReference>
<dbReference type="GO" id="GO:0003677">
    <property type="term" value="F:DNA binding"/>
    <property type="evidence" value="ECO:0007669"/>
    <property type="project" value="UniProtKB-KW"/>
</dbReference>
<dbReference type="AlphaFoldDB" id="A0A1L3GFW7"/>
<dbReference type="Pfam" id="PF02195">
    <property type="entry name" value="ParB_N"/>
    <property type="match status" value="1"/>
</dbReference>
<evidence type="ECO:0000259" key="4">
    <source>
        <dbReference type="SMART" id="SM00470"/>
    </source>
</evidence>
<dbReference type="InterPro" id="IPR050336">
    <property type="entry name" value="Chromosome_partition/occlusion"/>
</dbReference>
<dbReference type="FunFam" id="3.90.1530.30:FF:000001">
    <property type="entry name" value="Chromosome partitioning protein ParB"/>
    <property type="match status" value="1"/>
</dbReference>
<proteinExistence type="inferred from homology"/>
<dbReference type="GO" id="GO:0045881">
    <property type="term" value="P:positive regulation of sporulation resulting in formation of a cellular spore"/>
    <property type="evidence" value="ECO:0007669"/>
    <property type="project" value="TreeGrafter"/>
</dbReference>
<accession>A0A1L3GFW7</accession>
<dbReference type="FunFam" id="1.10.10.2830:FF:000001">
    <property type="entry name" value="Chromosome partitioning protein ParB"/>
    <property type="match status" value="1"/>
</dbReference>
<gene>
    <name evidence="5" type="ORF">A7E75_06610</name>
</gene>
<dbReference type="NCBIfam" id="TIGR00180">
    <property type="entry name" value="parB_part"/>
    <property type="match status" value="1"/>
</dbReference>
<organism evidence="5 6">
    <name type="scientific">Syntrophotalea acetylenica</name>
    <name type="common">Pelobacter acetylenicus</name>
    <dbReference type="NCBI Taxonomy" id="29542"/>
    <lineage>
        <taxon>Bacteria</taxon>
        <taxon>Pseudomonadati</taxon>
        <taxon>Thermodesulfobacteriota</taxon>
        <taxon>Desulfuromonadia</taxon>
        <taxon>Desulfuromonadales</taxon>
        <taxon>Syntrophotaleaceae</taxon>
        <taxon>Syntrophotalea</taxon>
    </lineage>
</organism>
<dbReference type="KEGG" id="pace:A6070_00545"/>
<dbReference type="SMART" id="SM00470">
    <property type="entry name" value="ParB"/>
    <property type="match status" value="1"/>
</dbReference>
<dbReference type="Pfam" id="PF23552">
    <property type="entry name" value="ParB_C"/>
    <property type="match status" value="1"/>
</dbReference>
<dbReference type="InterPro" id="IPR057240">
    <property type="entry name" value="ParB_dimer_C"/>
</dbReference>
<evidence type="ECO:0000256" key="3">
    <source>
        <dbReference type="ARBA" id="ARBA00023125"/>
    </source>
</evidence>
<dbReference type="SUPFAM" id="SSF110849">
    <property type="entry name" value="ParB/Sulfiredoxin"/>
    <property type="match status" value="1"/>
</dbReference>
<evidence type="ECO:0000313" key="5">
    <source>
        <dbReference type="EMBL" id="APG24735.1"/>
    </source>
</evidence>
<evidence type="ECO:0000256" key="1">
    <source>
        <dbReference type="ARBA" id="ARBA00006295"/>
    </source>
</evidence>
<dbReference type="InterPro" id="IPR036086">
    <property type="entry name" value="ParB/Sulfiredoxin_sf"/>
</dbReference>
<keyword evidence="2" id="KW-0159">Chromosome partition</keyword>
<dbReference type="Gene3D" id="3.90.1530.30">
    <property type="match status" value="1"/>
</dbReference>
<dbReference type="InterPro" id="IPR041468">
    <property type="entry name" value="HTH_ParB/Spo0J"/>
</dbReference>
<dbReference type="RefSeq" id="WP_072286580.1">
    <property type="nucleotide sequence ID" value="NZ_CP015455.1"/>
</dbReference>
<name>A0A1L3GFW7_SYNAC</name>
<sequence>MSKRPALGKGIGALLDPGIREESHRFFFCPIEELRPLKNQPRKVFDDQKLSELEASIRARGIIQPLVVRRLPDHYQIIAGERRWRAAQRAGLKKVPVLIQEATEDAAVEMALIENIQRENLNPIEEAAAYQSLIQAFQLTQEEVAGRVGKDRSTVTNCLRLLRLPEVVREDLATGTLAMGHARALLSLEAVPAQLLRVREQVLAKNLSVRETEALVKRAKKAALSPPPPPKKIDPNLQALEDSLKQSLGTKVKIVSRKKGGKIEINFFSAQDLDRLLEKLGISC</sequence>
<evidence type="ECO:0000256" key="2">
    <source>
        <dbReference type="ARBA" id="ARBA00022829"/>
    </source>
</evidence>
<protein>
    <submittedName>
        <fullName evidence="5">Chromosome partitioning protein ParB</fullName>
    </submittedName>
</protein>
<dbReference type="PANTHER" id="PTHR33375">
    <property type="entry name" value="CHROMOSOME-PARTITIONING PROTEIN PARB-RELATED"/>
    <property type="match status" value="1"/>
</dbReference>
<keyword evidence="3" id="KW-0238">DNA-binding</keyword>
<dbReference type="InterPro" id="IPR004437">
    <property type="entry name" value="ParB/RepB/Spo0J"/>
</dbReference>